<feature type="transmembrane region" description="Helical" evidence="5">
    <location>
        <begin position="130"/>
        <end position="149"/>
    </location>
</feature>
<feature type="transmembrane region" description="Helical" evidence="5">
    <location>
        <begin position="294"/>
        <end position="315"/>
    </location>
</feature>
<keyword evidence="3 5" id="KW-1133">Transmembrane helix</keyword>
<organism evidence="7 8">
    <name type="scientific">Vibrio tapetis subsp. tapetis</name>
    <dbReference type="NCBI Taxonomy" id="1671868"/>
    <lineage>
        <taxon>Bacteria</taxon>
        <taxon>Pseudomonadati</taxon>
        <taxon>Pseudomonadota</taxon>
        <taxon>Gammaproteobacteria</taxon>
        <taxon>Vibrionales</taxon>
        <taxon>Vibrionaceae</taxon>
        <taxon>Vibrio</taxon>
    </lineage>
</organism>
<dbReference type="PANTHER" id="PTHR22911:SF6">
    <property type="entry name" value="SOLUTE CARRIER FAMILY 35 MEMBER G1"/>
    <property type="match status" value="1"/>
</dbReference>
<feature type="transmembrane region" description="Helical" evidence="5">
    <location>
        <begin position="187"/>
        <end position="208"/>
    </location>
</feature>
<dbReference type="RefSeq" id="WP_102522918.1">
    <property type="nucleotide sequence ID" value="NZ_LT960611.1"/>
</dbReference>
<evidence type="ECO:0000313" key="7">
    <source>
        <dbReference type="EMBL" id="SON50437.1"/>
    </source>
</evidence>
<feature type="transmembrane region" description="Helical" evidence="5">
    <location>
        <begin position="46"/>
        <end position="64"/>
    </location>
</feature>
<evidence type="ECO:0000313" key="8">
    <source>
        <dbReference type="Proteomes" id="UP000235828"/>
    </source>
</evidence>
<comment type="subcellular location">
    <subcellularLocation>
        <location evidence="1">Membrane</location>
        <topology evidence="1">Multi-pass membrane protein</topology>
    </subcellularLocation>
</comment>
<dbReference type="InterPro" id="IPR000620">
    <property type="entry name" value="EamA_dom"/>
</dbReference>
<evidence type="ECO:0000256" key="2">
    <source>
        <dbReference type="ARBA" id="ARBA00022692"/>
    </source>
</evidence>
<feature type="transmembrane region" description="Helical" evidence="5">
    <location>
        <begin position="15"/>
        <end position="34"/>
    </location>
</feature>
<feature type="transmembrane region" description="Helical" evidence="5">
    <location>
        <begin position="237"/>
        <end position="257"/>
    </location>
</feature>
<dbReference type="InterPro" id="IPR037185">
    <property type="entry name" value="EmrE-like"/>
</dbReference>
<feature type="transmembrane region" description="Helical" evidence="5">
    <location>
        <begin position="76"/>
        <end position="98"/>
    </location>
</feature>
<dbReference type="KEGG" id="vta:A2458"/>
<protein>
    <recommendedName>
        <fullName evidence="6">EamA domain-containing protein</fullName>
    </recommendedName>
</protein>
<keyword evidence="2 5" id="KW-0812">Transmembrane</keyword>
<feature type="transmembrane region" description="Helical" evidence="5">
    <location>
        <begin position="269"/>
        <end position="288"/>
    </location>
</feature>
<accession>A0A2N8ZET9</accession>
<feature type="domain" description="EamA" evidence="6">
    <location>
        <begin position="16"/>
        <end position="145"/>
    </location>
</feature>
<evidence type="ECO:0000256" key="5">
    <source>
        <dbReference type="SAM" id="Phobius"/>
    </source>
</evidence>
<reference evidence="7 8" key="1">
    <citation type="submission" date="2017-10" db="EMBL/GenBank/DDBJ databases">
        <authorList>
            <person name="Banno H."/>
            <person name="Chua N.-H."/>
        </authorList>
    </citation>
    <scope>NUCLEOTIDE SEQUENCE [LARGE SCALE GENOMIC DNA]</scope>
    <source>
        <strain evidence="7">Vibrio tapetis CECT4600</strain>
    </source>
</reference>
<dbReference type="AlphaFoldDB" id="A0A2N8ZET9"/>
<gene>
    <name evidence="7" type="ORF">VTAP4600_A2458</name>
</gene>
<dbReference type="GO" id="GO:0016020">
    <property type="term" value="C:membrane"/>
    <property type="evidence" value="ECO:0007669"/>
    <property type="project" value="UniProtKB-SubCell"/>
</dbReference>
<dbReference type="EMBL" id="LT960611">
    <property type="protein sequence ID" value="SON50437.1"/>
    <property type="molecule type" value="Genomic_DNA"/>
</dbReference>
<dbReference type="PANTHER" id="PTHR22911">
    <property type="entry name" value="ACYL-MALONYL CONDENSING ENZYME-RELATED"/>
    <property type="match status" value="1"/>
</dbReference>
<dbReference type="Proteomes" id="UP000235828">
    <property type="component" value="Chromosome A"/>
</dbReference>
<dbReference type="Pfam" id="PF00892">
    <property type="entry name" value="EamA"/>
    <property type="match status" value="1"/>
</dbReference>
<evidence type="ECO:0000256" key="4">
    <source>
        <dbReference type="ARBA" id="ARBA00023136"/>
    </source>
</evidence>
<name>A0A2N8ZET9_9VIBR</name>
<proteinExistence type="predicted"/>
<evidence type="ECO:0000256" key="3">
    <source>
        <dbReference type="ARBA" id="ARBA00022989"/>
    </source>
</evidence>
<dbReference type="OrthoDB" id="6019878at2"/>
<sequence length="335" mass="37385">MSLSASHPEQSNHQMKAITFMLISTFNLSLTGLLTKNLTDIIHYDLLILLRFLIPALFMVWLLAITEWQSPDRATLPALVLRALFITLTQVCFLYALAHLSLMESVVLFSTGPLFIPLLEKIIFGTPLNHLTIIALLMAFVGVAIQSGIKGNIDWRPELLIGVASGVFNPASQVCMYRSTKSQLSSLALNTWCMVFASVFAFVLFAGLQGNDILNVHNGDLSLSTLLLQNVVLDNDWIWAVIAVLLMSVTTINTQVFRAKAYRLVSTGSILAPLIFTNLVFATLWQVMFFNFEWQPHTIMGMILIVSATMLHSLGPKAQRFWVNKSKEDRLRKAA</sequence>
<keyword evidence="4 5" id="KW-0472">Membrane</keyword>
<evidence type="ECO:0000256" key="1">
    <source>
        <dbReference type="ARBA" id="ARBA00004141"/>
    </source>
</evidence>
<evidence type="ECO:0000259" key="6">
    <source>
        <dbReference type="Pfam" id="PF00892"/>
    </source>
</evidence>
<keyword evidence="8" id="KW-1185">Reference proteome</keyword>
<dbReference type="SUPFAM" id="SSF103481">
    <property type="entry name" value="Multidrug resistance efflux transporter EmrE"/>
    <property type="match status" value="2"/>
</dbReference>